<comment type="cofactor">
    <cofactor evidence="1 12">
        <name>FAD</name>
        <dbReference type="ChEBI" id="CHEBI:57692"/>
    </cofactor>
</comment>
<dbReference type="KEGG" id="apac:S7S_00740"/>
<keyword evidence="4" id="KW-0028">Amino-acid biosynthesis</keyword>
<comment type="similarity">
    <text evidence="3 12">Belongs to the methylenetetrahydrofolate reductase family.</text>
</comment>
<keyword evidence="6 12" id="KW-0274">FAD</keyword>
<proteinExistence type="inferred from homology"/>
<dbReference type="GO" id="GO:0106312">
    <property type="term" value="F:methylenetetrahydrofolate reductase (NADH) activity"/>
    <property type="evidence" value="ECO:0007669"/>
    <property type="project" value="UniProtKB-EC"/>
</dbReference>
<keyword evidence="5 12" id="KW-0285">Flavoprotein</keyword>
<dbReference type="InterPro" id="IPR004620">
    <property type="entry name" value="MTHF_reductase_bac"/>
</dbReference>
<dbReference type="GO" id="GO:0009086">
    <property type="term" value="P:methionine biosynthetic process"/>
    <property type="evidence" value="ECO:0007669"/>
    <property type="project" value="UniProtKB-KW"/>
</dbReference>
<dbReference type="EMBL" id="CP004387">
    <property type="protein sequence ID" value="AJD46572.1"/>
    <property type="molecule type" value="Genomic_DNA"/>
</dbReference>
<evidence type="ECO:0000256" key="5">
    <source>
        <dbReference type="ARBA" id="ARBA00022630"/>
    </source>
</evidence>
<dbReference type="OrthoDB" id="9812555at2"/>
<dbReference type="PANTHER" id="PTHR45754:SF3">
    <property type="entry name" value="METHYLENETETRAHYDROFOLATE REDUCTASE (NADPH)"/>
    <property type="match status" value="1"/>
</dbReference>
<reference evidence="13 14" key="1">
    <citation type="journal article" date="2012" name="J. Bacteriol.">
        <title>Genome sequence of an alkane-degrading bacterium, Alcanivorax pacificus type strain W11-5, isolated from deep sea sediment.</title>
        <authorList>
            <person name="Lai Q."/>
            <person name="Shao Z."/>
        </authorList>
    </citation>
    <scope>NUCLEOTIDE SEQUENCE [LARGE SCALE GENOMIC DNA]</scope>
    <source>
        <strain evidence="13 14">W11-5</strain>
    </source>
</reference>
<evidence type="ECO:0000313" key="13">
    <source>
        <dbReference type="EMBL" id="AJD46572.1"/>
    </source>
</evidence>
<comment type="pathway">
    <text evidence="2 12">One-carbon metabolism; tetrahydrofolate interconversion.</text>
</comment>
<dbReference type="Proteomes" id="UP000006764">
    <property type="component" value="Chromosome"/>
</dbReference>
<dbReference type="Pfam" id="PF02219">
    <property type="entry name" value="MTHFR"/>
    <property type="match status" value="1"/>
</dbReference>
<dbReference type="Gene3D" id="3.20.20.220">
    <property type="match status" value="1"/>
</dbReference>
<evidence type="ECO:0000256" key="7">
    <source>
        <dbReference type="ARBA" id="ARBA00023002"/>
    </source>
</evidence>
<dbReference type="GO" id="GO:0071949">
    <property type="term" value="F:FAD binding"/>
    <property type="evidence" value="ECO:0007669"/>
    <property type="project" value="TreeGrafter"/>
</dbReference>
<evidence type="ECO:0000256" key="3">
    <source>
        <dbReference type="ARBA" id="ARBA00006743"/>
    </source>
</evidence>
<evidence type="ECO:0000256" key="4">
    <source>
        <dbReference type="ARBA" id="ARBA00022605"/>
    </source>
</evidence>
<comment type="catalytic activity">
    <reaction evidence="11">
        <text>(6S)-5-methyl-5,6,7,8-tetrahydrofolate + NAD(+) = (6R)-5,10-methylene-5,6,7,8-tetrahydrofolate + NADH + H(+)</text>
        <dbReference type="Rhea" id="RHEA:19821"/>
        <dbReference type="ChEBI" id="CHEBI:15378"/>
        <dbReference type="ChEBI" id="CHEBI:15636"/>
        <dbReference type="ChEBI" id="CHEBI:18608"/>
        <dbReference type="ChEBI" id="CHEBI:57540"/>
        <dbReference type="ChEBI" id="CHEBI:57945"/>
        <dbReference type="EC" id="1.5.1.54"/>
    </reaction>
    <physiologicalReaction direction="right-to-left" evidence="11">
        <dbReference type="Rhea" id="RHEA:19823"/>
    </physiologicalReaction>
</comment>
<dbReference type="EC" id="1.5.1.54" evidence="12"/>
<gene>
    <name evidence="13" type="ORF">S7S_00740</name>
</gene>
<dbReference type="GO" id="GO:0005829">
    <property type="term" value="C:cytosol"/>
    <property type="evidence" value="ECO:0007669"/>
    <property type="project" value="InterPro"/>
</dbReference>
<accession>A0A0B4XJH9</accession>
<sequence>MTGKRISFEFFPPKTAEGLDKLLGVQQKLLVKNPEFFSCTYGAGGSTRDNTINTVNRLRAQHADTAPHLSCIGQGRDELVELINHYRDSGVTRIVALRGDLPSGMGYAQGELKYADDLVALIREISGDHFTLEVAAYPEMHPQARSFDDDIEHFKRKIDAGANHGITQYFYNADAYGFYLDALQKKGCTAPVYPGIMPILNVANLLRFSSTCGADIPRWLASKLNDIKDDDAAVKAFGTEIVTRLCERLLAMGAPGLHFYTMNQAGPTLKVLDNLGL</sequence>
<dbReference type="InterPro" id="IPR003171">
    <property type="entry name" value="Mehydrof_redctse-like"/>
</dbReference>
<dbReference type="InterPro" id="IPR029041">
    <property type="entry name" value="FAD-linked_oxidoreductase-like"/>
</dbReference>
<protein>
    <recommendedName>
        <fullName evidence="12">Methylenetetrahydrofolate reductase</fullName>
        <ecNumber evidence="12">1.5.1.54</ecNumber>
    </recommendedName>
</protein>
<keyword evidence="8" id="KW-0520">NAD</keyword>
<evidence type="ECO:0000256" key="1">
    <source>
        <dbReference type="ARBA" id="ARBA00001974"/>
    </source>
</evidence>
<evidence type="ECO:0000256" key="8">
    <source>
        <dbReference type="ARBA" id="ARBA00023027"/>
    </source>
</evidence>
<dbReference type="NCBIfam" id="TIGR00676">
    <property type="entry name" value="fadh2"/>
    <property type="match status" value="1"/>
</dbReference>
<evidence type="ECO:0000256" key="12">
    <source>
        <dbReference type="RuleBase" id="RU003862"/>
    </source>
</evidence>
<evidence type="ECO:0000256" key="6">
    <source>
        <dbReference type="ARBA" id="ARBA00022827"/>
    </source>
</evidence>
<dbReference type="GO" id="GO:0035999">
    <property type="term" value="P:tetrahydrofolate interconversion"/>
    <property type="evidence" value="ECO:0007669"/>
    <property type="project" value="UniProtKB-UniPathway"/>
</dbReference>
<dbReference type="SUPFAM" id="SSF51730">
    <property type="entry name" value="FAD-linked oxidoreductase"/>
    <property type="match status" value="1"/>
</dbReference>
<evidence type="ECO:0000313" key="14">
    <source>
        <dbReference type="Proteomes" id="UP000006764"/>
    </source>
</evidence>
<organism evidence="13 14">
    <name type="scientific">Isoalcanivorax pacificus W11-5</name>
    <dbReference type="NCBI Taxonomy" id="391936"/>
    <lineage>
        <taxon>Bacteria</taxon>
        <taxon>Pseudomonadati</taxon>
        <taxon>Pseudomonadota</taxon>
        <taxon>Gammaproteobacteria</taxon>
        <taxon>Oceanospirillales</taxon>
        <taxon>Alcanivoracaceae</taxon>
        <taxon>Isoalcanivorax</taxon>
    </lineage>
</organism>
<dbReference type="CDD" id="cd00537">
    <property type="entry name" value="MTHFR"/>
    <property type="match status" value="1"/>
</dbReference>
<dbReference type="STRING" id="391936.S7S_00740"/>
<evidence type="ECO:0000256" key="2">
    <source>
        <dbReference type="ARBA" id="ARBA00004777"/>
    </source>
</evidence>
<comment type="pathway">
    <text evidence="10">Amino-acid biosynthesis; L-methionine biosynthesis via de novo pathway.</text>
</comment>
<name>A0A0B4XJH9_9GAMM</name>
<keyword evidence="9" id="KW-0486">Methionine biosynthesis</keyword>
<dbReference type="RefSeq" id="WP_008739192.1">
    <property type="nucleotide sequence ID" value="NZ_CP004387.1"/>
</dbReference>
<evidence type="ECO:0000256" key="9">
    <source>
        <dbReference type="ARBA" id="ARBA00023167"/>
    </source>
</evidence>
<evidence type="ECO:0000256" key="11">
    <source>
        <dbReference type="ARBA" id="ARBA00048628"/>
    </source>
</evidence>
<dbReference type="AlphaFoldDB" id="A0A0B4XJH9"/>
<keyword evidence="14" id="KW-1185">Reference proteome</keyword>
<keyword evidence="7 12" id="KW-0560">Oxidoreductase</keyword>
<evidence type="ECO:0000256" key="10">
    <source>
        <dbReference type="ARBA" id="ARBA00034478"/>
    </source>
</evidence>
<dbReference type="HOGENOM" id="CLU_025841_0_0_6"/>
<dbReference type="PANTHER" id="PTHR45754">
    <property type="entry name" value="METHYLENETETRAHYDROFOLATE REDUCTASE"/>
    <property type="match status" value="1"/>
</dbReference>
<dbReference type="UniPathway" id="UPA00193"/>